<dbReference type="Proteomes" id="UP000034588">
    <property type="component" value="Unassembled WGS sequence"/>
</dbReference>
<evidence type="ECO:0000313" key="1">
    <source>
        <dbReference type="EMBL" id="KKW10042.1"/>
    </source>
</evidence>
<organism evidence="1 2">
    <name type="scientific">Candidatus Gottesmanbacteria bacterium GW2011_GWB1_49_7</name>
    <dbReference type="NCBI Taxonomy" id="1618448"/>
    <lineage>
        <taxon>Bacteria</taxon>
        <taxon>Candidatus Gottesmaniibacteriota</taxon>
    </lineage>
</organism>
<name>A0A0G1Y578_9BACT</name>
<accession>A0A0G1Y578</accession>
<proteinExistence type="predicted"/>
<comment type="caution">
    <text evidence="1">The sequence shown here is derived from an EMBL/GenBank/DDBJ whole genome shotgun (WGS) entry which is preliminary data.</text>
</comment>
<reference evidence="1 2" key="1">
    <citation type="journal article" date="2015" name="Nature">
        <title>rRNA introns, odd ribosomes, and small enigmatic genomes across a large radiation of phyla.</title>
        <authorList>
            <person name="Brown C.T."/>
            <person name="Hug L.A."/>
            <person name="Thomas B.C."/>
            <person name="Sharon I."/>
            <person name="Castelle C.J."/>
            <person name="Singh A."/>
            <person name="Wilkins M.J."/>
            <person name="Williams K.H."/>
            <person name="Banfield J.F."/>
        </authorList>
    </citation>
    <scope>NUCLEOTIDE SEQUENCE [LARGE SCALE GENOMIC DNA]</scope>
</reference>
<sequence>MDSELEAWLAECIGKGTFANLEDALEFCVGATRAYCIMNKIHSGLWRDNDEAAEQLGDDPIPIKWVIWKPALNAAARDFGNPLGNTLLI</sequence>
<dbReference type="EMBL" id="LCQD01000049">
    <property type="protein sequence ID" value="KKW10042.1"/>
    <property type="molecule type" value="Genomic_DNA"/>
</dbReference>
<dbReference type="AlphaFoldDB" id="A0A0G1Y578"/>
<gene>
    <name evidence="1" type="ORF">UY48_C0049G0010</name>
</gene>
<protein>
    <submittedName>
        <fullName evidence="1">Uncharacterized protein</fullName>
    </submittedName>
</protein>
<evidence type="ECO:0000313" key="2">
    <source>
        <dbReference type="Proteomes" id="UP000034588"/>
    </source>
</evidence>